<dbReference type="Pfam" id="PF21071">
    <property type="entry name" value="LARP1_HEAT"/>
    <property type="match status" value="1"/>
</dbReference>
<protein>
    <submittedName>
        <fullName evidence="2">Uncharacterized protein</fullName>
    </submittedName>
</protein>
<feature type="compositionally biased region" description="Basic and acidic residues" evidence="1">
    <location>
        <begin position="336"/>
        <end position="345"/>
    </location>
</feature>
<reference evidence="2 3" key="1">
    <citation type="submission" date="2024-04" db="EMBL/GenBank/DDBJ databases">
        <authorList>
            <person name="Waldvogel A.-M."/>
            <person name="Schoenle A."/>
        </authorList>
    </citation>
    <scope>NUCLEOTIDE SEQUENCE [LARGE SCALE GENOMIC DNA]</scope>
</reference>
<feature type="compositionally biased region" description="Low complexity" evidence="1">
    <location>
        <begin position="406"/>
        <end position="416"/>
    </location>
</feature>
<accession>A0AAV2JJN6</accession>
<evidence type="ECO:0000313" key="2">
    <source>
        <dbReference type="EMBL" id="CAL1576262.1"/>
    </source>
</evidence>
<feature type="region of interest" description="Disordered" evidence="1">
    <location>
        <begin position="21"/>
        <end position="139"/>
    </location>
</feature>
<dbReference type="AlphaFoldDB" id="A0AAV2JJN6"/>
<evidence type="ECO:0000256" key="1">
    <source>
        <dbReference type="SAM" id="MobiDB-lite"/>
    </source>
</evidence>
<feature type="compositionally biased region" description="Polar residues" evidence="1">
    <location>
        <begin position="373"/>
        <end position="384"/>
    </location>
</feature>
<keyword evidence="3" id="KW-1185">Reference proteome</keyword>
<feature type="compositionally biased region" description="Low complexity" evidence="1">
    <location>
        <begin position="117"/>
        <end position="128"/>
    </location>
</feature>
<sequence>MTESGSFKKLTLISQDEFQTLTPKTSVDPNQEVPPLPVTVDTVELSPSAPPSPSPRTPRTPGRCDPNKTPRFYPVIKESGSIDDQTPRKKKTRHSSDPPLESHIGWVLDSRGHRPRSTSISSSNASPSEGAPVSNTPQSLPKFWHPSHDLLRDNGFTQQGYHKYRRRCLNERKRVGVGRSQEMNSLFRFWSFFLRDNFNRKMYEEFKQFALEDAHDNYRYGLECLFRYYSYGLERRFRLDLFKDFQEETLRDFDTGQLYGLEKFWAFLKYSRMKNQTIDPKLQEHLSKFKTLEDFRVMPPLEGGRRKRTSSRSGSKPGKNQPDTTAKEGSSSGSKAPKEGPKEGPKSGSKATKEGPNSGPKAPNEGPNEGSKAASNQPNPTTTKAPKEILKAGSKTAKAQPDSSKKSSNPSSANPKESSKGGPNPKEGSKGGPNPKEGSKGGPNPKESSKGGPNPKEGSKGGPNPKEGSKGGPNPKEGSKGGPNPKESSKGGPNPKEGSKGGPNPKEGSKGGPNPKEGSKGGPIASTDQPDATITAAPAESSFLGTDAAKAPGQTGSKTNEK</sequence>
<dbReference type="GO" id="GO:0048255">
    <property type="term" value="P:mRNA stabilization"/>
    <property type="evidence" value="ECO:0007669"/>
    <property type="project" value="InterPro"/>
</dbReference>
<evidence type="ECO:0000313" key="3">
    <source>
        <dbReference type="Proteomes" id="UP001497482"/>
    </source>
</evidence>
<proteinExistence type="predicted"/>
<dbReference type="InterPro" id="IPR006607">
    <property type="entry name" value="DM15"/>
</dbReference>
<feature type="compositionally biased region" description="Pro residues" evidence="1">
    <location>
        <begin position="48"/>
        <end position="58"/>
    </location>
</feature>
<gene>
    <name evidence="2" type="ORF">KC01_LOCUS7707</name>
</gene>
<dbReference type="SMART" id="SM00684">
    <property type="entry name" value="DM15"/>
    <property type="match status" value="3"/>
</dbReference>
<feature type="compositionally biased region" description="Polar residues" evidence="1">
    <location>
        <begin position="321"/>
        <end position="332"/>
    </location>
</feature>
<dbReference type="EMBL" id="OZ035834">
    <property type="protein sequence ID" value="CAL1576262.1"/>
    <property type="molecule type" value="Genomic_DNA"/>
</dbReference>
<dbReference type="Proteomes" id="UP001497482">
    <property type="component" value="Chromosome 12"/>
</dbReference>
<organism evidence="2 3">
    <name type="scientific">Knipowitschia caucasica</name>
    <name type="common">Caucasian dwarf goby</name>
    <name type="synonym">Pomatoschistus caucasicus</name>
    <dbReference type="NCBI Taxonomy" id="637954"/>
    <lineage>
        <taxon>Eukaryota</taxon>
        <taxon>Metazoa</taxon>
        <taxon>Chordata</taxon>
        <taxon>Craniata</taxon>
        <taxon>Vertebrata</taxon>
        <taxon>Euteleostomi</taxon>
        <taxon>Actinopterygii</taxon>
        <taxon>Neopterygii</taxon>
        <taxon>Teleostei</taxon>
        <taxon>Neoteleostei</taxon>
        <taxon>Acanthomorphata</taxon>
        <taxon>Gobiaria</taxon>
        <taxon>Gobiiformes</taxon>
        <taxon>Gobioidei</taxon>
        <taxon>Gobiidae</taxon>
        <taxon>Gobiinae</taxon>
        <taxon>Knipowitschia</taxon>
    </lineage>
</organism>
<name>A0AAV2JJN6_KNICA</name>
<dbReference type="GO" id="GO:0000339">
    <property type="term" value="F:RNA cap binding"/>
    <property type="evidence" value="ECO:0007669"/>
    <property type="project" value="InterPro"/>
</dbReference>
<feature type="region of interest" description="Disordered" evidence="1">
    <location>
        <begin position="297"/>
        <end position="562"/>
    </location>
</feature>